<dbReference type="AlphaFoldDB" id="A0A834WMJ6"/>
<feature type="compositionally biased region" description="Basic residues" evidence="1">
    <location>
        <begin position="42"/>
        <end position="54"/>
    </location>
</feature>
<gene>
    <name evidence="2" type="ORF">G2W53_022910</name>
</gene>
<feature type="compositionally biased region" description="Basic and acidic residues" evidence="1">
    <location>
        <begin position="311"/>
        <end position="321"/>
    </location>
</feature>
<protein>
    <submittedName>
        <fullName evidence="2">Uncharacterized protein</fullName>
    </submittedName>
</protein>
<reference evidence="2" key="1">
    <citation type="submission" date="2020-09" db="EMBL/GenBank/DDBJ databases">
        <title>Genome-Enabled Discovery of Anthraquinone Biosynthesis in Senna tora.</title>
        <authorList>
            <person name="Kang S.-H."/>
            <person name="Pandey R.P."/>
            <person name="Lee C.-M."/>
            <person name="Sim J.-S."/>
            <person name="Jeong J.-T."/>
            <person name="Choi B.-S."/>
            <person name="Jung M."/>
            <person name="Ginzburg D."/>
            <person name="Zhao K."/>
            <person name="Won S.Y."/>
            <person name="Oh T.-J."/>
            <person name="Yu Y."/>
            <person name="Kim N.-H."/>
            <person name="Lee O.R."/>
            <person name="Lee T.-H."/>
            <person name="Bashyal P."/>
            <person name="Kim T.-S."/>
            <person name="Lee W.-H."/>
            <person name="Kawkins C."/>
            <person name="Kim C.-K."/>
            <person name="Kim J.S."/>
            <person name="Ahn B.O."/>
            <person name="Rhee S.Y."/>
            <person name="Sohng J.K."/>
        </authorList>
    </citation>
    <scope>NUCLEOTIDE SEQUENCE</scope>
    <source>
        <tissue evidence="2">Leaf</tissue>
    </source>
</reference>
<evidence type="ECO:0000313" key="3">
    <source>
        <dbReference type="Proteomes" id="UP000634136"/>
    </source>
</evidence>
<feature type="compositionally biased region" description="Low complexity" evidence="1">
    <location>
        <begin position="30"/>
        <end position="39"/>
    </location>
</feature>
<evidence type="ECO:0000313" key="2">
    <source>
        <dbReference type="EMBL" id="KAF7824766.1"/>
    </source>
</evidence>
<feature type="region of interest" description="Disordered" evidence="1">
    <location>
        <begin position="172"/>
        <end position="203"/>
    </location>
</feature>
<feature type="compositionally biased region" description="Basic and acidic residues" evidence="1">
    <location>
        <begin position="117"/>
        <end position="126"/>
    </location>
</feature>
<feature type="region of interest" description="Disordered" evidence="1">
    <location>
        <begin position="27"/>
        <end position="126"/>
    </location>
</feature>
<proteinExistence type="predicted"/>
<feature type="region of interest" description="Disordered" evidence="1">
    <location>
        <begin position="250"/>
        <end position="399"/>
    </location>
</feature>
<accession>A0A834WMJ6</accession>
<sequence>MNILQIPESMNAPELQVWDNAAFDTEEPSTKTSWTTSSSLLNHHHHHHRRRHILHPVFETETRSDSMEDSDRSKENLSPMILNSSPVSVKSSVPIIKPLPSNGVLGNYSQRKPRNGGSKDDERKIDDEIEEIENEIRRLSSRLETLRLEKIERNAKAMAAERRGRIVPAKFMEAKQSVNNKKTTEEEPPPPQSKVNRRGVSLGPSEIVAGARFRPPGKLAEMTPVQAMQSRRKSCFWKLQEMEEAKSIVERRKSMTVSPKGRKSVSKMEGQKKIAATTVGSKKQMMMMKKESSSSSSSSSGVLSLIQPRKLFRDGEKEKSVGTKKPLKPGRVVASRYNQSSVNSSAAASEAARKRSLPEKEKEEEEEEEGGKKSRGNVNELGREISGGGGGGRRKKRWEIPNSEIVIMEEEKPLNLLDLLPKIKTTRFVDESPRGSGPAKRVADLNKNKKSRSYFCTTPHEEDEDDAFHGEALDFAEEGGNGDR</sequence>
<name>A0A834WMJ6_9FABA</name>
<dbReference type="EMBL" id="JAAIUW010000007">
    <property type="protein sequence ID" value="KAF7824766.1"/>
    <property type="molecule type" value="Genomic_DNA"/>
</dbReference>
<feature type="compositionally biased region" description="Basic and acidic residues" evidence="1">
    <location>
        <begin position="58"/>
        <end position="75"/>
    </location>
</feature>
<feature type="compositionally biased region" description="Low complexity" evidence="1">
    <location>
        <begin position="84"/>
        <end position="98"/>
    </location>
</feature>
<keyword evidence="3" id="KW-1185">Reference proteome</keyword>
<dbReference type="Proteomes" id="UP000634136">
    <property type="component" value="Unassembled WGS sequence"/>
</dbReference>
<dbReference type="PANTHER" id="PTHR36386:SF1">
    <property type="entry name" value="OS06G0683900 PROTEIN"/>
    <property type="match status" value="1"/>
</dbReference>
<feature type="compositionally biased region" description="Low complexity" evidence="1">
    <location>
        <begin position="340"/>
        <end position="350"/>
    </location>
</feature>
<dbReference type="OrthoDB" id="1932658at2759"/>
<feature type="region of interest" description="Disordered" evidence="1">
    <location>
        <begin position="429"/>
        <end position="451"/>
    </location>
</feature>
<organism evidence="2 3">
    <name type="scientific">Senna tora</name>
    <dbReference type="NCBI Taxonomy" id="362788"/>
    <lineage>
        <taxon>Eukaryota</taxon>
        <taxon>Viridiplantae</taxon>
        <taxon>Streptophyta</taxon>
        <taxon>Embryophyta</taxon>
        <taxon>Tracheophyta</taxon>
        <taxon>Spermatophyta</taxon>
        <taxon>Magnoliopsida</taxon>
        <taxon>eudicotyledons</taxon>
        <taxon>Gunneridae</taxon>
        <taxon>Pentapetalae</taxon>
        <taxon>rosids</taxon>
        <taxon>fabids</taxon>
        <taxon>Fabales</taxon>
        <taxon>Fabaceae</taxon>
        <taxon>Caesalpinioideae</taxon>
        <taxon>Cassia clade</taxon>
        <taxon>Senna</taxon>
    </lineage>
</organism>
<comment type="caution">
    <text evidence="2">The sequence shown here is derived from an EMBL/GenBank/DDBJ whole genome shotgun (WGS) entry which is preliminary data.</text>
</comment>
<evidence type="ECO:0000256" key="1">
    <source>
        <dbReference type="SAM" id="MobiDB-lite"/>
    </source>
</evidence>
<feature type="compositionally biased region" description="Low complexity" evidence="1">
    <location>
        <begin position="281"/>
        <end position="300"/>
    </location>
</feature>
<dbReference type="PANTHER" id="PTHR36386">
    <property type="entry name" value="OS06G0683900 PROTEIN"/>
    <property type="match status" value="1"/>
</dbReference>
<feature type="compositionally biased region" description="Basic and acidic residues" evidence="1">
    <location>
        <begin position="351"/>
        <end position="361"/>
    </location>
</feature>